<dbReference type="Pfam" id="PF07660">
    <property type="entry name" value="STN"/>
    <property type="match status" value="1"/>
</dbReference>
<evidence type="ECO:0000256" key="3">
    <source>
        <dbReference type="ARBA" id="ARBA00022452"/>
    </source>
</evidence>
<evidence type="ECO:0000256" key="6">
    <source>
        <dbReference type="ARBA" id="ARBA00023237"/>
    </source>
</evidence>
<dbReference type="InterPro" id="IPR023996">
    <property type="entry name" value="TonB-dep_OMP_SusC/RagA"/>
</dbReference>
<evidence type="ECO:0000256" key="4">
    <source>
        <dbReference type="ARBA" id="ARBA00022692"/>
    </source>
</evidence>
<dbReference type="GO" id="GO:0009279">
    <property type="term" value="C:cell outer membrane"/>
    <property type="evidence" value="ECO:0007669"/>
    <property type="project" value="UniProtKB-SubCell"/>
</dbReference>
<proteinExistence type="inferred from homology"/>
<evidence type="ECO:0000259" key="9">
    <source>
        <dbReference type="Pfam" id="PF07715"/>
    </source>
</evidence>
<dbReference type="InterPro" id="IPR037066">
    <property type="entry name" value="Plug_dom_sf"/>
</dbReference>
<dbReference type="NCBIfam" id="TIGR04056">
    <property type="entry name" value="OMP_RagA_SusC"/>
    <property type="match status" value="1"/>
</dbReference>
<dbReference type="Pfam" id="PF13715">
    <property type="entry name" value="CarbopepD_reg_2"/>
    <property type="match status" value="1"/>
</dbReference>
<evidence type="ECO:0000259" key="8">
    <source>
        <dbReference type="Pfam" id="PF07660"/>
    </source>
</evidence>
<evidence type="ECO:0000313" key="11">
    <source>
        <dbReference type="Proteomes" id="UP000322362"/>
    </source>
</evidence>
<evidence type="ECO:0000313" key="10">
    <source>
        <dbReference type="EMBL" id="TYR37549.1"/>
    </source>
</evidence>
<dbReference type="NCBIfam" id="TIGR04057">
    <property type="entry name" value="SusC_RagA_signa"/>
    <property type="match status" value="1"/>
</dbReference>
<feature type="domain" description="TonB-dependent receptor plug" evidence="9">
    <location>
        <begin position="223"/>
        <end position="328"/>
    </location>
</feature>
<reference evidence="10 11" key="1">
    <citation type="submission" date="2019-08" db="EMBL/GenBank/DDBJ databases">
        <title>Phlebobacter frassis gen. nov. sp. nov., a new member of family Sphingobacteriaceae isolated from sand fly rearing media.</title>
        <authorList>
            <person name="Kakumanu M.L."/>
            <person name="Marayati B.F."/>
            <person name="Wada-Katsumata A."/>
            <person name="Wasserberg G."/>
            <person name="Schal C."/>
            <person name="Apperson C.S."/>
            <person name="Ponnusamy L."/>
        </authorList>
    </citation>
    <scope>NUCLEOTIDE SEQUENCE [LARGE SCALE GENOMIC DNA]</scope>
    <source>
        <strain evidence="10 11">SSI9</strain>
    </source>
</reference>
<keyword evidence="6 7" id="KW-0998">Cell outer membrane</keyword>
<dbReference type="SUPFAM" id="SSF56935">
    <property type="entry name" value="Porins"/>
    <property type="match status" value="1"/>
</dbReference>
<keyword evidence="4 7" id="KW-0812">Transmembrane</keyword>
<keyword evidence="2 7" id="KW-0813">Transport</keyword>
<dbReference type="Proteomes" id="UP000322362">
    <property type="component" value="Unassembled WGS sequence"/>
</dbReference>
<protein>
    <submittedName>
        <fullName evidence="10">TonB-dependent receptor</fullName>
    </submittedName>
</protein>
<dbReference type="AlphaFoldDB" id="A0A5D4HCK7"/>
<dbReference type="InterPro" id="IPR039426">
    <property type="entry name" value="TonB-dep_rcpt-like"/>
</dbReference>
<sequence>MYKFFTAFGCSFISHTSLIFLLRMKIVIAFFILCVQMQAVARAQTVTVQVENKTLKEVFQEIRKQTAISFLYKESDLQGSKLVTVSMKNSPLLDVLEKCFADQPLTYKIEKNFVVVKKKDNVSAKPERLLQSIIVSGIVRSPDNQPIQGVNISVQNKSARTFTNENGAYSIPVDPNDILTFSFVGYAAQRQAVKGRSSINIVLQPVEEEIDDVVVIGYGTQSKRELTTAISQVTGGELTKVVGNTISASLKGKATGLRVHNTTGAPGAQAEITIRGGSSINKSNSPLILIDGMPGSLATVPPQDVESIEVLKDAASTAIYDARASNGIVLVTTKSGKEGKTKITGNVFYGYQNAGRRIARLNAEEFLNIVRPAIERSDYRSWLTLAHPAGTGNDDHSNFSTRYLQSGEDVPVGWQSMPDPLDPTKMLIFENTDVEDNVFQGGNTMNAHVTASGGTDKLKYMSSIGYTKDEGFVKMSDWENLTIRSNLSYSLSEKLTLYSNLGFTRSYSNAIHNQANIFSRSIHMAPTLRSIMSDGSLPGGRDANFNNPLYILDNIVYNNNTLRFVGKMGLEWKVIDGLIAKVDGYYNPTYSHREYFQKANMYNSQRPAEYFGDFDQSSQYEATLNYDKNWGDHKMNALLGLSSLSYNMYGYSAQAQGGSSDDIITLNASSEYLGASSSRERERLSSTFGRISYGYMSKYLLSASLRIDASSKFSNDGRVGYFPGVSAGYVISEEDFLKESDWLRFLKVRASYGLTGNNAVGRYDYQGLWSISNIYHGGAAATPSSIPNRTLRWENSAQIDLGLDLELFRDGMVSMNFDYYNKITNNLLFSKPLPNTSGFGSIESNVGKVQFYGYEAGATIKLIRKPAIQWQVGANISYNLNKVLELPDNGIDENRIGGIRFTDGSGGVGGIAEGERLYGIVGYRTDFLIDNDEQASAARHDDRAGGWDPTTRNATQGKKFAGDYEWQDRNGDNRITADDQFILGYHIPTTTGGINTTLNYKGIELYVLTDFALGHHIYDRQISMLNAYGENGYIVPTKDILDAWKEPGDAANTWVPRFDVQDGSNLGQWNWYRTSNLNVYKGNYLAIREVKLSYGFPSTSLQKYGLNSLSLYVSGLNLHYFTAYPGYITEYSGGNRNAGDNNYPNPRVFTVGLNIGF</sequence>
<comment type="similarity">
    <text evidence="7">Belongs to the TonB-dependent receptor family.</text>
</comment>
<dbReference type="SUPFAM" id="SSF49464">
    <property type="entry name" value="Carboxypeptidase regulatory domain-like"/>
    <property type="match status" value="1"/>
</dbReference>
<dbReference type="InterPro" id="IPR008969">
    <property type="entry name" value="CarboxyPept-like_regulatory"/>
</dbReference>
<feature type="domain" description="Secretin/TonB short N-terminal" evidence="8">
    <location>
        <begin position="68"/>
        <end position="119"/>
    </location>
</feature>
<evidence type="ECO:0000256" key="1">
    <source>
        <dbReference type="ARBA" id="ARBA00004571"/>
    </source>
</evidence>
<dbReference type="InterPro" id="IPR023997">
    <property type="entry name" value="TonB-dep_OMP_SusC/RagA_CS"/>
</dbReference>
<keyword evidence="5 7" id="KW-0472">Membrane</keyword>
<accession>A0A5D4HCK7</accession>
<name>A0A5D4HCK7_9SPHI</name>
<evidence type="ECO:0000256" key="5">
    <source>
        <dbReference type="ARBA" id="ARBA00023136"/>
    </source>
</evidence>
<gene>
    <name evidence="10" type="ORF">FXV77_05985</name>
</gene>
<evidence type="ECO:0000256" key="7">
    <source>
        <dbReference type="PROSITE-ProRule" id="PRU01360"/>
    </source>
</evidence>
<dbReference type="PROSITE" id="PS52016">
    <property type="entry name" value="TONB_DEPENDENT_REC_3"/>
    <property type="match status" value="1"/>
</dbReference>
<evidence type="ECO:0000256" key="2">
    <source>
        <dbReference type="ARBA" id="ARBA00022448"/>
    </source>
</evidence>
<dbReference type="Gene3D" id="2.170.130.10">
    <property type="entry name" value="TonB-dependent receptor, plug domain"/>
    <property type="match status" value="1"/>
</dbReference>
<dbReference type="InterPro" id="IPR012910">
    <property type="entry name" value="Plug_dom"/>
</dbReference>
<dbReference type="Gene3D" id="2.40.170.20">
    <property type="entry name" value="TonB-dependent receptor, beta-barrel domain"/>
    <property type="match status" value="1"/>
</dbReference>
<comment type="caution">
    <text evidence="10">The sequence shown here is derived from an EMBL/GenBank/DDBJ whole genome shotgun (WGS) entry which is preliminary data.</text>
</comment>
<dbReference type="Pfam" id="PF07715">
    <property type="entry name" value="Plug"/>
    <property type="match status" value="1"/>
</dbReference>
<keyword evidence="11" id="KW-1185">Reference proteome</keyword>
<organism evidence="10 11">
    <name type="scientific">Sphingobacterium phlebotomi</name>
    <dbReference type="NCBI Taxonomy" id="2605433"/>
    <lineage>
        <taxon>Bacteria</taxon>
        <taxon>Pseudomonadati</taxon>
        <taxon>Bacteroidota</taxon>
        <taxon>Sphingobacteriia</taxon>
        <taxon>Sphingobacteriales</taxon>
        <taxon>Sphingobacteriaceae</taxon>
        <taxon>Sphingobacterium</taxon>
    </lineage>
</organism>
<dbReference type="Gene3D" id="2.60.40.1120">
    <property type="entry name" value="Carboxypeptidase-like, regulatory domain"/>
    <property type="match status" value="1"/>
</dbReference>
<keyword evidence="3 7" id="KW-1134">Transmembrane beta strand</keyword>
<keyword evidence="10" id="KW-0675">Receptor</keyword>
<dbReference type="InterPro" id="IPR036942">
    <property type="entry name" value="Beta-barrel_TonB_sf"/>
</dbReference>
<dbReference type="InterPro" id="IPR011662">
    <property type="entry name" value="Secretin/TonB_short_N"/>
</dbReference>
<dbReference type="EMBL" id="VTAV01000002">
    <property type="protein sequence ID" value="TYR37549.1"/>
    <property type="molecule type" value="Genomic_DNA"/>
</dbReference>
<comment type="subcellular location">
    <subcellularLocation>
        <location evidence="1 7">Cell outer membrane</location>
        <topology evidence="1 7">Multi-pass membrane protein</topology>
    </subcellularLocation>
</comment>